<gene>
    <name evidence="1" type="ORF">BLM47_11560</name>
</gene>
<dbReference type="Proteomes" id="UP000243688">
    <property type="component" value="Unassembled WGS sequence"/>
</dbReference>
<organism evidence="1 2">
    <name type="scientific">Candidatus Reconcilbacillus cellulovorans</name>
    <dbReference type="NCBI Taxonomy" id="1906605"/>
    <lineage>
        <taxon>Bacteria</taxon>
        <taxon>Bacillati</taxon>
        <taxon>Bacillota</taxon>
        <taxon>Bacilli</taxon>
        <taxon>Bacillales</taxon>
        <taxon>Paenibacillaceae</taxon>
        <taxon>Candidatus Reconcilbacillus</taxon>
    </lineage>
</organism>
<dbReference type="EMBL" id="MOXJ01000033">
    <property type="protein sequence ID" value="PDO09613.1"/>
    <property type="molecule type" value="Genomic_DNA"/>
</dbReference>
<protein>
    <submittedName>
        <fullName evidence="1">Uncharacterized protein</fullName>
    </submittedName>
</protein>
<proteinExistence type="predicted"/>
<reference evidence="1 2" key="1">
    <citation type="submission" date="2016-12" db="EMBL/GenBank/DDBJ databases">
        <title>Candidatus Reconcilibacillus cellulovorans genome.</title>
        <authorList>
            <person name="Kolinko S."/>
            <person name="Wu Y.-W."/>
            <person name="Tachea F."/>
            <person name="Denzel E."/>
            <person name="Hiras J."/>
            <person name="Baecker N."/>
            <person name="Chan L.J."/>
            <person name="Eichorst S.A."/>
            <person name="Frey D."/>
            <person name="Adams P.D."/>
            <person name="Pray T."/>
            <person name="Tanjore D."/>
            <person name="Petzold C.J."/>
            <person name="Gladden J.M."/>
            <person name="Simmons B.A."/>
            <person name="Singer S.W."/>
        </authorList>
    </citation>
    <scope>NUCLEOTIDE SEQUENCE [LARGE SCALE GENOMIC DNA]</scope>
    <source>
        <strain evidence="1">JTherm</strain>
    </source>
</reference>
<sequence length="66" mass="7845">MHVRLRLFVAGRLVCEDRLDIDYRKIQNLSKEEIESAIDVLVRDWADRVIRIEWETENEGEEQGST</sequence>
<evidence type="ECO:0000313" key="1">
    <source>
        <dbReference type="EMBL" id="PDO09613.1"/>
    </source>
</evidence>
<name>A0A2A6DY04_9BACL</name>
<comment type="caution">
    <text evidence="1">The sequence shown here is derived from an EMBL/GenBank/DDBJ whole genome shotgun (WGS) entry which is preliminary data.</text>
</comment>
<accession>A0A2A6DY04</accession>
<evidence type="ECO:0000313" key="2">
    <source>
        <dbReference type="Proteomes" id="UP000243688"/>
    </source>
</evidence>
<dbReference type="AlphaFoldDB" id="A0A2A6DY04"/>